<keyword evidence="4" id="KW-1185">Reference proteome</keyword>
<name>A0ABU9U9Y4_9SPIR</name>
<organism evidence="3 4">
    <name type="scientific">Rarispira pelagica</name>
    <dbReference type="NCBI Taxonomy" id="3141764"/>
    <lineage>
        <taxon>Bacteria</taxon>
        <taxon>Pseudomonadati</taxon>
        <taxon>Spirochaetota</taxon>
        <taxon>Spirochaetia</taxon>
        <taxon>Winmispirales</taxon>
        <taxon>Winmispiraceae</taxon>
        <taxon>Rarispira</taxon>
    </lineage>
</organism>
<reference evidence="3 4" key="1">
    <citation type="submission" date="2024-03" db="EMBL/GenBank/DDBJ databases">
        <title>Ignisphaera cupida sp. nov., a hyperthermophilic hydrolytic archaeon from a hot spring of Kamchatka, and proposal of Ignisphaeraceae fam. nov.</title>
        <authorList>
            <person name="Podosokorskaya O.A."/>
            <person name="Elcheninov A.G."/>
            <person name="Maltseva A.I."/>
            <person name="Zayulina K.S."/>
            <person name="Novikov A."/>
            <person name="Merkel A.Y."/>
        </authorList>
    </citation>
    <scope>NUCLEOTIDE SEQUENCE [LARGE SCALE GENOMIC DNA]</scope>
    <source>
        <strain evidence="3 4">38H-sp</strain>
    </source>
</reference>
<sequence>MDISYILESWPYDPEDNVRIIKTTDNRDVVQVRLPYGIEQYELTNRPDGLKPDGFLSYLDKVKAALSEYVKINGSLDGFFLSADDFRALEEEATLYYYRYVHLFKLGEFEFVVADTGHNIDILEMVRSYYSGDDKINMLQYSPYIIRMHSVASAMLLLREQDIVSAERVLKDALDMIYSTPDEDSPIYFFEKLRSVSYINSFVSQLKDMEPDPLEELKRQLKLAIEKENYEKAAEIRDRLRRLSSDSSH</sequence>
<comment type="caution">
    <text evidence="3">The sequence shown here is derived from an EMBL/GenBank/DDBJ whole genome shotgun (WGS) entry which is preliminary data.</text>
</comment>
<feature type="domain" description="UVR" evidence="2">
    <location>
        <begin position="211"/>
        <end position="246"/>
    </location>
</feature>
<keyword evidence="1" id="KW-0742">SOS response</keyword>
<dbReference type="InterPro" id="IPR001943">
    <property type="entry name" value="UVR_dom"/>
</dbReference>
<dbReference type="Pfam" id="PF02151">
    <property type="entry name" value="UVR"/>
    <property type="match status" value="1"/>
</dbReference>
<dbReference type="Gene3D" id="4.10.860.10">
    <property type="entry name" value="UVR domain"/>
    <property type="match status" value="1"/>
</dbReference>
<evidence type="ECO:0000313" key="4">
    <source>
        <dbReference type="Proteomes" id="UP001466331"/>
    </source>
</evidence>
<evidence type="ECO:0000259" key="2">
    <source>
        <dbReference type="PROSITE" id="PS50151"/>
    </source>
</evidence>
<accession>A0ABU9U9Y4</accession>
<dbReference type="EMBL" id="JBCHKQ010000001">
    <property type="protein sequence ID" value="MEM5947294.1"/>
    <property type="molecule type" value="Genomic_DNA"/>
</dbReference>
<dbReference type="PROSITE" id="PS50151">
    <property type="entry name" value="UVR"/>
    <property type="match status" value="1"/>
</dbReference>
<evidence type="ECO:0000313" key="3">
    <source>
        <dbReference type="EMBL" id="MEM5947294.1"/>
    </source>
</evidence>
<keyword evidence="1" id="KW-0227">DNA damage</keyword>
<gene>
    <name evidence="3" type="ORF">WKV44_01930</name>
</gene>
<dbReference type="InterPro" id="IPR036876">
    <property type="entry name" value="UVR_dom_sf"/>
</dbReference>
<dbReference type="RefSeq" id="WP_420068743.1">
    <property type="nucleotide sequence ID" value="NZ_JBCHKQ010000001.1"/>
</dbReference>
<dbReference type="Proteomes" id="UP001466331">
    <property type="component" value="Unassembled WGS sequence"/>
</dbReference>
<proteinExistence type="predicted"/>
<evidence type="ECO:0000256" key="1">
    <source>
        <dbReference type="ARBA" id="ARBA00023236"/>
    </source>
</evidence>
<dbReference type="SUPFAM" id="SSF46600">
    <property type="entry name" value="C-terminal UvrC-binding domain of UvrB"/>
    <property type="match status" value="1"/>
</dbReference>
<protein>
    <submittedName>
        <fullName evidence="3">UvrB/UvrC motif-containing protein</fullName>
    </submittedName>
</protein>